<evidence type="ECO:0000313" key="4">
    <source>
        <dbReference type="Proteomes" id="UP000707451"/>
    </source>
</evidence>
<feature type="compositionally biased region" description="Polar residues" evidence="1">
    <location>
        <begin position="132"/>
        <end position="142"/>
    </location>
</feature>
<dbReference type="EMBL" id="JAHRHY010000009">
    <property type="protein sequence ID" value="KAG9066969.1"/>
    <property type="molecule type" value="Genomic_DNA"/>
</dbReference>
<feature type="compositionally biased region" description="Low complexity" evidence="1">
    <location>
        <begin position="471"/>
        <end position="489"/>
    </location>
</feature>
<reference evidence="3" key="1">
    <citation type="submission" date="2021-06" db="EMBL/GenBank/DDBJ databases">
        <title>Genome Sequence of Mortierella hyaline Strain SCG-10, a Cold-Adapted, Nitrate-Reducing Fungus Isolated from Soil in Minnesota, USA.</title>
        <authorList>
            <person name="Aldossari N."/>
        </authorList>
    </citation>
    <scope>NUCLEOTIDE SEQUENCE</scope>
    <source>
        <strain evidence="3">SCG-10</strain>
    </source>
</reference>
<dbReference type="AlphaFoldDB" id="A0A9P8BSC9"/>
<name>A0A9P8BSC9_9FUNG</name>
<feature type="compositionally biased region" description="Low complexity" evidence="1">
    <location>
        <begin position="64"/>
        <end position="79"/>
    </location>
</feature>
<feature type="compositionally biased region" description="Polar residues" evidence="1">
    <location>
        <begin position="50"/>
        <end position="63"/>
    </location>
</feature>
<proteinExistence type="predicted"/>
<sequence>MPPERRVFASPPRSPDLAPISLFSSSTTAPTAQDTLAIPTSLHILDSSHDTQSSTSWTSGSKVQQQQRRAAAKRQSSSQTHETQPRHQHLTRKQHRRLQDAHEEYHRQRELFQAQQQQQQERQQHYHHHQQTSTEHAQNQEEIYSPQPQSSGLSFSSSGQYPPYAAPFAPSQRFSSLSRSSSSSSIYHSSLLGPTADATEAITNPRSRRSSPGLSDHHHHPPRQRGPYSTWTAIRENERHRLLTNLSTLRESLQTVPLPSQVARENLGRLHQRIQRRRVRARETILYDLHQGVKVVEAQVHRQVEMVLSRLKEAPASKYAFALTNSFLSQVIPPTSVTGSLLAQAANGLFYQAESPSSSTSTYAQQHQQQQQQEANGSRSETESLTDDFDSIALAGQLGTDRPSALAGLGDPNGLSTIVPPGVAAACTQILSAALPSFIPSMVAPLVCVFSYQTPAISDLVPIPYTPYPWSSASSSSSSSTAAGASSSSNTKVEEPARKEFVYPWGHPNEPYPPPPPPTSQLTPPTTTPAARSPPSSPSSPTNDKSRKQQQQQLSTTGTSHPDPGIVIVHSKTWTQHEREALYLAATRFRLSGQWSKIREMMNLHRTDAEIEAEYKKLYAHRDPSDNPLLDDDEDDIESHYDARPSIIDAMTYNQQSNVNSEEEEEDADDETETMIFMKFGGARSANQKRQQLQHLQSRRLHYDHLHFQPPVPQQELQHDHHQQRQLHQQNYHHQQQQQYQNNGAVNVPPLHDTNTPYQQQQQQQQHLSNDPDPIRIFKKEFMIDKRFSLEEIPMRI</sequence>
<feature type="compositionally biased region" description="Polar residues" evidence="1">
    <location>
        <begin position="203"/>
        <end position="213"/>
    </location>
</feature>
<feature type="compositionally biased region" description="Low complexity" evidence="1">
    <location>
        <begin position="145"/>
        <end position="158"/>
    </location>
</feature>
<feature type="region of interest" description="Disordered" evidence="1">
    <location>
        <begin position="357"/>
        <end position="385"/>
    </location>
</feature>
<accession>A0A9P8BSC9</accession>
<feature type="compositionally biased region" description="Low complexity" evidence="1">
    <location>
        <begin position="111"/>
        <end position="121"/>
    </location>
</feature>
<evidence type="ECO:0000259" key="2">
    <source>
        <dbReference type="PROSITE" id="PS50090"/>
    </source>
</evidence>
<feature type="region of interest" description="Disordered" evidence="1">
    <location>
        <begin position="714"/>
        <end position="772"/>
    </location>
</feature>
<feature type="domain" description="Myb-like" evidence="2">
    <location>
        <begin position="574"/>
        <end position="619"/>
    </location>
</feature>
<feature type="compositionally biased region" description="Low complexity" evidence="1">
    <location>
        <begin position="726"/>
        <end position="742"/>
    </location>
</feature>
<dbReference type="OrthoDB" id="2448622at2759"/>
<feature type="compositionally biased region" description="Pro residues" evidence="1">
    <location>
        <begin position="510"/>
        <end position="519"/>
    </location>
</feature>
<evidence type="ECO:0000256" key="1">
    <source>
        <dbReference type="SAM" id="MobiDB-lite"/>
    </source>
</evidence>
<feature type="region of interest" description="Disordered" evidence="1">
    <location>
        <begin position="47"/>
        <end position="158"/>
    </location>
</feature>
<comment type="caution">
    <text evidence="3">The sequence shown here is derived from an EMBL/GenBank/DDBJ whole genome shotgun (WGS) entry which is preliminary data.</text>
</comment>
<feature type="region of interest" description="Disordered" evidence="1">
    <location>
        <begin position="471"/>
        <end position="566"/>
    </location>
</feature>
<protein>
    <recommendedName>
        <fullName evidence="2">Myb-like domain-containing protein</fullName>
    </recommendedName>
</protein>
<dbReference type="InterPro" id="IPR001005">
    <property type="entry name" value="SANT/Myb"/>
</dbReference>
<feature type="region of interest" description="Disordered" evidence="1">
    <location>
        <begin position="1"/>
        <end position="30"/>
    </location>
</feature>
<feature type="compositionally biased region" description="Basic residues" evidence="1">
    <location>
        <begin position="86"/>
        <end position="96"/>
    </location>
</feature>
<feature type="region of interest" description="Disordered" evidence="1">
    <location>
        <begin position="203"/>
        <end position="230"/>
    </location>
</feature>
<organism evidence="3 4">
    <name type="scientific">Linnemannia hyalina</name>
    <dbReference type="NCBI Taxonomy" id="64524"/>
    <lineage>
        <taxon>Eukaryota</taxon>
        <taxon>Fungi</taxon>
        <taxon>Fungi incertae sedis</taxon>
        <taxon>Mucoromycota</taxon>
        <taxon>Mortierellomycotina</taxon>
        <taxon>Mortierellomycetes</taxon>
        <taxon>Mortierellales</taxon>
        <taxon>Mortierellaceae</taxon>
        <taxon>Linnemannia</taxon>
    </lineage>
</organism>
<gene>
    <name evidence="3" type="ORF">KI688_012881</name>
</gene>
<feature type="compositionally biased region" description="Basic and acidic residues" evidence="1">
    <location>
        <begin position="492"/>
        <end position="501"/>
    </location>
</feature>
<evidence type="ECO:0000313" key="3">
    <source>
        <dbReference type="EMBL" id="KAG9066969.1"/>
    </source>
</evidence>
<dbReference type="Proteomes" id="UP000707451">
    <property type="component" value="Unassembled WGS sequence"/>
</dbReference>
<keyword evidence="4" id="KW-1185">Reference proteome</keyword>
<dbReference type="PROSITE" id="PS50090">
    <property type="entry name" value="MYB_LIKE"/>
    <property type="match status" value="1"/>
</dbReference>
<feature type="compositionally biased region" description="Low complexity" evidence="1">
    <location>
        <begin position="520"/>
        <end position="542"/>
    </location>
</feature>
<feature type="compositionally biased region" description="Basic and acidic residues" evidence="1">
    <location>
        <begin position="97"/>
        <end position="110"/>
    </location>
</feature>